<dbReference type="GO" id="GO:0015031">
    <property type="term" value="P:protein transport"/>
    <property type="evidence" value="ECO:0007669"/>
    <property type="project" value="UniProtKB-UniRule"/>
</dbReference>
<dbReference type="InterPro" id="IPR005215">
    <property type="entry name" value="Trig_fac"/>
</dbReference>
<evidence type="ECO:0000256" key="3">
    <source>
        <dbReference type="ARBA" id="ARBA00013194"/>
    </source>
</evidence>
<feature type="region of interest" description="Disordered" evidence="16">
    <location>
        <begin position="276"/>
        <end position="302"/>
    </location>
</feature>
<evidence type="ECO:0000256" key="9">
    <source>
        <dbReference type="ARBA" id="ARBA00023306"/>
    </source>
</evidence>
<keyword evidence="12" id="KW-0963">Cytoplasm</keyword>
<dbReference type="GO" id="GO:0003755">
    <property type="term" value="F:peptidyl-prolyl cis-trans isomerase activity"/>
    <property type="evidence" value="ECO:0007669"/>
    <property type="project" value="UniProtKB-UniRule"/>
</dbReference>
<comment type="catalytic activity">
    <reaction evidence="1 12 13">
        <text>[protein]-peptidylproline (omega=180) = [protein]-peptidylproline (omega=0)</text>
        <dbReference type="Rhea" id="RHEA:16237"/>
        <dbReference type="Rhea" id="RHEA-COMP:10747"/>
        <dbReference type="Rhea" id="RHEA-COMP:10748"/>
        <dbReference type="ChEBI" id="CHEBI:83833"/>
        <dbReference type="ChEBI" id="CHEBI:83834"/>
        <dbReference type="EC" id="5.2.1.8"/>
    </reaction>
</comment>
<dbReference type="Pfam" id="PF05697">
    <property type="entry name" value="Trigger_N"/>
    <property type="match status" value="1"/>
</dbReference>
<dbReference type="InterPro" id="IPR027304">
    <property type="entry name" value="Trigger_fact/SurA_dom_sf"/>
</dbReference>
<dbReference type="SUPFAM" id="SSF54534">
    <property type="entry name" value="FKBP-like"/>
    <property type="match status" value="1"/>
</dbReference>
<dbReference type="SUPFAM" id="SSF109998">
    <property type="entry name" value="Triger factor/SurA peptide-binding domain-like"/>
    <property type="match status" value="1"/>
</dbReference>
<dbReference type="InterPro" id="IPR008881">
    <property type="entry name" value="Trigger_fac_ribosome-bd_bac"/>
</dbReference>
<evidence type="ECO:0000256" key="7">
    <source>
        <dbReference type="ARBA" id="ARBA00023186"/>
    </source>
</evidence>
<evidence type="ECO:0000256" key="16">
    <source>
        <dbReference type="SAM" id="MobiDB-lite"/>
    </source>
</evidence>
<comment type="domain">
    <text evidence="12">Consists of 3 domains; the N-terminus binds the ribosome, the middle domain has PPIase activity, while the C-terminus has intrinsic chaperone activity on its own.</text>
</comment>
<dbReference type="EC" id="5.2.1.8" evidence="3 12"/>
<evidence type="ECO:0000256" key="12">
    <source>
        <dbReference type="HAMAP-Rule" id="MF_00303"/>
    </source>
</evidence>
<keyword evidence="19" id="KW-1185">Reference proteome</keyword>
<name>A0A3R9P7U6_9BACI</name>
<dbReference type="GO" id="GO:0043022">
    <property type="term" value="F:ribosome binding"/>
    <property type="evidence" value="ECO:0007669"/>
    <property type="project" value="TreeGrafter"/>
</dbReference>
<dbReference type="HAMAP" id="MF_00303">
    <property type="entry name" value="Trigger_factor_Tig"/>
    <property type="match status" value="1"/>
</dbReference>
<dbReference type="GO" id="GO:0051083">
    <property type="term" value="P:'de novo' cotranslational protein folding"/>
    <property type="evidence" value="ECO:0007669"/>
    <property type="project" value="TreeGrafter"/>
</dbReference>
<keyword evidence="15" id="KW-0175">Coiled coil</keyword>
<dbReference type="RefSeq" id="WP_125557005.1">
    <property type="nucleotide sequence ID" value="NZ_RBVX01000016.1"/>
</dbReference>
<dbReference type="OrthoDB" id="9767721at2"/>
<evidence type="ECO:0000256" key="4">
    <source>
        <dbReference type="ARBA" id="ARBA00016902"/>
    </source>
</evidence>
<dbReference type="PANTHER" id="PTHR30560:SF3">
    <property type="entry name" value="TRIGGER FACTOR-LIKE PROTEIN TIG, CHLOROPLASTIC"/>
    <property type="match status" value="1"/>
</dbReference>
<comment type="subcellular location">
    <subcellularLocation>
        <location evidence="12">Cytoplasm</location>
    </subcellularLocation>
    <text evidence="12">About half TF is bound to the ribosome near the polypeptide exit tunnel while the other half is free in the cytoplasm.</text>
</comment>
<evidence type="ECO:0000256" key="10">
    <source>
        <dbReference type="ARBA" id="ARBA00024849"/>
    </source>
</evidence>
<keyword evidence="5 12" id="KW-0132">Cell division</keyword>
<feature type="domain" description="PPIase FKBP-type" evidence="17">
    <location>
        <begin position="166"/>
        <end position="246"/>
    </location>
</feature>
<dbReference type="InterPro" id="IPR008880">
    <property type="entry name" value="Trigger_fac_C"/>
</dbReference>
<protein>
    <recommendedName>
        <fullName evidence="4 12">Trigger factor</fullName>
        <shortName evidence="12">TF</shortName>
        <ecNumber evidence="3 12">5.2.1.8</ecNumber>
    </recommendedName>
    <alternativeName>
        <fullName evidence="11 12">PPIase</fullName>
    </alternativeName>
</protein>
<evidence type="ECO:0000256" key="8">
    <source>
        <dbReference type="ARBA" id="ARBA00023235"/>
    </source>
</evidence>
<gene>
    <name evidence="12" type="primary">tig</name>
    <name evidence="18" type="ORF">D7Z54_16460</name>
</gene>
<comment type="function">
    <text evidence="10 12">Involved in protein export. Acts as a chaperone by maintaining the newly synthesized protein in an open conformation. Functions as a peptidyl-prolyl cis-trans isomerase.</text>
</comment>
<sequence length="443" mass="50346">MSANSTNWEKLEGNQGVLTVEVDSETFDNALDQAFEKVKKQVNVPGFRKGKVPRKLFEQRFGVESLYQDAVDIVLPDAYSEAVQETNIDPVDQPQIDIEEIEKGKNLVFKATVTVKPEVELGEYKGLEVEEFDSSVSDEDVEEELNKLQEQQAELVVVEEGEVQEGDTIVMDFKGFVDGEAFEGGEAENYSLEIGSGQFIPGFEEQLVGMTAGEEKDITITFPEEYHSEDLAGKEAVFSVKLHDIKRKELPEFDDEFAKDVDEDVETLAELKEKQKDKLKHDKEHEKEHYERDTVVEKASENAKVDIPEAMITSETDRMMQEFDQRLQAQGMSLDMYYQVAGTDEEGMKEQFKSEAEKRVKMNLTLEAVAEAEEVEASDEDVEKELDKMAETYQREKEEIRQLLAMQGGTDALKGDLRVQKAIDFLVEHSKTVPKSEENEEEE</sequence>
<dbReference type="GO" id="GO:0044183">
    <property type="term" value="F:protein folding chaperone"/>
    <property type="evidence" value="ECO:0007669"/>
    <property type="project" value="TreeGrafter"/>
</dbReference>
<keyword evidence="6 12" id="KW-0697">Rotamase</keyword>
<evidence type="ECO:0000256" key="6">
    <source>
        <dbReference type="ARBA" id="ARBA00023110"/>
    </source>
</evidence>
<dbReference type="Pfam" id="PF05698">
    <property type="entry name" value="Trigger_C"/>
    <property type="match status" value="1"/>
</dbReference>
<proteinExistence type="inferred from homology"/>
<dbReference type="Pfam" id="PF00254">
    <property type="entry name" value="FKBP_C"/>
    <property type="match status" value="1"/>
</dbReference>
<evidence type="ECO:0000256" key="14">
    <source>
        <dbReference type="RuleBase" id="RU003914"/>
    </source>
</evidence>
<dbReference type="Proteomes" id="UP000275076">
    <property type="component" value="Unassembled WGS sequence"/>
</dbReference>
<evidence type="ECO:0000313" key="18">
    <source>
        <dbReference type="EMBL" id="RSL32243.1"/>
    </source>
</evidence>
<organism evidence="18 19">
    <name type="scientific">Salibacterium salarium</name>
    <dbReference type="NCBI Taxonomy" id="284579"/>
    <lineage>
        <taxon>Bacteria</taxon>
        <taxon>Bacillati</taxon>
        <taxon>Bacillota</taxon>
        <taxon>Bacilli</taxon>
        <taxon>Bacillales</taxon>
        <taxon>Bacillaceae</taxon>
    </lineage>
</organism>
<reference evidence="18 19" key="1">
    <citation type="submission" date="2018-10" db="EMBL/GenBank/DDBJ databases">
        <title>Draft genome sequence of Bacillus salarius IM0101, isolated from a hypersaline soil in Inner Mongolia, China.</title>
        <authorList>
            <person name="Yamprayoonswat W."/>
            <person name="Boonvisut S."/>
            <person name="Jumpathong W."/>
            <person name="Sittihan S."/>
            <person name="Ruangsuj P."/>
            <person name="Wanthongcharoen S."/>
            <person name="Thongpramul N."/>
            <person name="Pimmason S."/>
            <person name="Yu B."/>
            <person name="Yasawong M."/>
        </authorList>
    </citation>
    <scope>NUCLEOTIDE SEQUENCE [LARGE SCALE GENOMIC DNA]</scope>
    <source>
        <strain evidence="18 19">IM0101</strain>
    </source>
</reference>
<dbReference type="AlphaFoldDB" id="A0A3R9P7U6"/>
<dbReference type="Gene3D" id="1.10.3120.10">
    <property type="entry name" value="Trigger factor, C-terminal domain"/>
    <property type="match status" value="1"/>
</dbReference>
<evidence type="ECO:0000313" key="19">
    <source>
        <dbReference type="Proteomes" id="UP000275076"/>
    </source>
</evidence>
<dbReference type="Gene3D" id="3.10.50.40">
    <property type="match status" value="1"/>
</dbReference>
<evidence type="ECO:0000259" key="17">
    <source>
        <dbReference type="PROSITE" id="PS50059"/>
    </source>
</evidence>
<evidence type="ECO:0000256" key="15">
    <source>
        <dbReference type="SAM" id="Coils"/>
    </source>
</evidence>
<dbReference type="NCBIfam" id="TIGR00115">
    <property type="entry name" value="tig"/>
    <property type="match status" value="1"/>
</dbReference>
<dbReference type="SUPFAM" id="SSF102735">
    <property type="entry name" value="Trigger factor ribosome-binding domain"/>
    <property type="match status" value="1"/>
</dbReference>
<dbReference type="GO" id="GO:0051301">
    <property type="term" value="P:cell division"/>
    <property type="evidence" value="ECO:0007669"/>
    <property type="project" value="UniProtKB-KW"/>
</dbReference>
<dbReference type="GO" id="GO:0043335">
    <property type="term" value="P:protein unfolding"/>
    <property type="evidence" value="ECO:0007669"/>
    <property type="project" value="TreeGrafter"/>
</dbReference>
<dbReference type="Gene3D" id="3.30.70.1050">
    <property type="entry name" value="Trigger factor ribosome-binding domain"/>
    <property type="match status" value="1"/>
</dbReference>
<dbReference type="InterPro" id="IPR046357">
    <property type="entry name" value="PPIase_dom_sf"/>
</dbReference>
<dbReference type="PIRSF" id="PIRSF003095">
    <property type="entry name" value="Trigger_factor"/>
    <property type="match status" value="1"/>
</dbReference>
<keyword evidence="9 12" id="KW-0131">Cell cycle</keyword>
<accession>A0A3R9P7U6</accession>
<evidence type="ECO:0000256" key="13">
    <source>
        <dbReference type="PROSITE-ProRule" id="PRU00277"/>
    </source>
</evidence>
<comment type="similarity">
    <text evidence="2 12 14">Belongs to the FKBP-type PPIase family. Tig subfamily.</text>
</comment>
<dbReference type="InterPro" id="IPR037041">
    <property type="entry name" value="Trigger_fac_C_sf"/>
</dbReference>
<comment type="caution">
    <text evidence="18">The sequence shown here is derived from an EMBL/GenBank/DDBJ whole genome shotgun (WGS) entry which is preliminary data.</text>
</comment>
<keyword evidence="8 12" id="KW-0413">Isomerase</keyword>
<evidence type="ECO:0000256" key="1">
    <source>
        <dbReference type="ARBA" id="ARBA00000971"/>
    </source>
</evidence>
<keyword evidence="7 12" id="KW-0143">Chaperone</keyword>
<feature type="coiled-coil region" evidence="15">
    <location>
        <begin position="372"/>
        <end position="406"/>
    </location>
</feature>
<dbReference type="InterPro" id="IPR036611">
    <property type="entry name" value="Trigger_fac_ribosome-bd_sf"/>
</dbReference>
<dbReference type="InterPro" id="IPR001179">
    <property type="entry name" value="PPIase_FKBP_dom"/>
</dbReference>
<dbReference type="PROSITE" id="PS50059">
    <property type="entry name" value="FKBP_PPIASE"/>
    <property type="match status" value="1"/>
</dbReference>
<dbReference type="EMBL" id="RBVX01000016">
    <property type="protein sequence ID" value="RSL32243.1"/>
    <property type="molecule type" value="Genomic_DNA"/>
</dbReference>
<evidence type="ECO:0000256" key="11">
    <source>
        <dbReference type="ARBA" id="ARBA00029986"/>
    </source>
</evidence>
<evidence type="ECO:0000256" key="2">
    <source>
        <dbReference type="ARBA" id="ARBA00005464"/>
    </source>
</evidence>
<evidence type="ECO:0000256" key="5">
    <source>
        <dbReference type="ARBA" id="ARBA00022618"/>
    </source>
</evidence>
<dbReference type="FunFam" id="3.10.50.40:FF:000001">
    <property type="entry name" value="Trigger factor"/>
    <property type="match status" value="1"/>
</dbReference>
<dbReference type="GO" id="GO:0005737">
    <property type="term" value="C:cytoplasm"/>
    <property type="evidence" value="ECO:0007669"/>
    <property type="project" value="UniProtKB-SubCell"/>
</dbReference>
<dbReference type="PANTHER" id="PTHR30560">
    <property type="entry name" value="TRIGGER FACTOR CHAPERONE AND PEPTIDYL-PROLYL CIS/TRANS ISOMERASE"/>
    <property type="match status" value="1"/>
</dbReference>